<dbReference type="Proteomes" id="UP000000600">
    <property type="component" value="Unassembled WGS sequence"/>
</dbReference>
<dbReference type="InParanoid" id="A0DC99"/>
<dbReference type="AlphaFoldDB" id="A0DC99"/>
<organism evidence="1 3">
    <name type="scientific">Paramecium tetraurelia</name>
    <dbReference type="NCBI Taxonomy" id="5888"/>
    <lineage>
        <taxon>Eukaryota</taxon>
        <taxon>Sar</taxon>
        <taxon>Alveolata</taxon>
        <taxon>Ciliophora</taxon>
        <taxon>Intramacronucleata</taxon>
        <taxon>Oligohymenophorea</taxon>
        <taxon>Peniculida</taxon>
        <taxon>Parameciidae</taxon>
        <taxon>Paramecium</taxon>
    </lineage>
</organism>
<dbReference type="GeneID" id="5038948"/>
<dbReference type="EMBL" id="CT868374">
    <property type="protein sequence ID" value="CAK80666.1"/>
    <property type="molecule type" value="Genomic_DNA"/>
</dbReference>
<evidence type="ECO:0000313" key="2">
    <source>
        <dbReference type="EMBL" id="CAK85767.1"/>
    </source>
</evidence>
<gene>
    <name evidence="1" type="ORF">GSPATT00015544001</name>
    <name evidence="2" type="ORF">GSPATT00039725001</name>
</gene>
<dbReference type="HOGENOM" id="CLU_2890616_0_0_1"/>
<dbReference type="RefSeq" id="XP_001453164.1">
    <property type="nucleotide sequence ID" value="XM_001453127.1"/>
</dbReference>
<reference evidence="1" key="2">
    <citation type="submission" date="2006-03" db="EMBL/GenBank/DDBJ databases">
        <authorList>
            <consortium name="Genoscope"/>
        </authorList>
    </citation>
    <scope>NUCLEOTIDE SEQUENCE</scope>
    <source>
        <strain evidence="1">Stock d4-2</strain>
    </source>
</reference>
<dbReference type="KEGG" id="ptm:GSPATT00039725001"/>
<name>A0DC99_PARTE</name>
<keyword evidence="3" id="KW-1185">Reference proteome</keyword>
<evidence type="ECO:0000313" key="1">
    <source>
        <dbReference type="EMBL" id="CAK80666.1"/>
    </source>
</evidence>
<evidence type="ECO:0000313" key="3">
    <source>
        <dbReference type="Proteomes" id="UP000000600"/>
    </source>
</evidence>
<dbReference type="RefSeq" id="XP_001448063.1">
    <property type="nucleotide sequence ID" value="XM_001448026.1"/>
</dbReference>
<dbReference type="KEGG" id="ptm:GSPATT00015544001"/>
<dbReference type="GeneID" id="5033848"/>
<proteinExistence type="predicted"/>
<sequence>METISQNYVYNLNIKMQTDKNFFKKMILQKYQHGISDEGMRELVNLKQKLKNIKRRKRWFIRN</sequence>
<dbReference type="EMBL" id="CT868544">
    <property type="protein sequence ID" value="CAK85767.1"/>
    <property type="molecule type" value="Genomic_DNA"/>
</dbReference>
<accession>A0DC99</accession>
<reference evidence="1 3" key="1">
    <citation type="journal article" date="2006" name="Nature">
        <title>Global trends of whole-genome duplications revealed by the ciliate Paramecium tetraurelia.</title>
        <authorList>
            <consortium name="Genoscope"/>
            <person name="Aury J.-M."/>
            <person name="Jaillon O."/>
            <person name="Duret L."/>
            <person name="Noel B."/>
            <person name="Jubin C."/>
            <person name="Porcel B.M."/>
            <person name="Segurens B."/>
            <person name="Daubin V."/>
            <person name="Anthouard V."/>
            <person name="Aiach N."/>
            <person name="Arnaiz O."/>
            <person name="Billaut A."/>
            <person name="Beisson J."/>
            <person name="Blanc I."/>
            <person name="Bouhouche K."/>
            <person name="Camara F."/>
            <person name="Duharcourt S."/>
            <person name="Guigo R."/>
            <person name="Gogendeau D."/>
            <person name="Katinka M."/>
            <person name="Keller A.-M."/>
            <person name="Kissmehl R."/>
            <person name="Klotz C."/>
            <person name="Koll F."/>
            <person name="Le Moue A."/>
            <person name="Lepere C."/>
            <person name="Malinsky S."/>
            <person name="Nowacki M."/>
            <person name="Nowak J.K."/>
            <person name="Plattner H."/>
            <person name="Poulain J."/>
            <person name="Ruiz F."/>
            <person name="Serrano V."/>
            <person name="Zagulski M."/>
            <person name="Dessen P."/>
            <person name="Betermier M."/>
            <person name="Weissenbach J."/>
            <person name="Scarpelli C."/>
            <person name="Schachter V."/>
            <person name="Sperling L."/>
            <person name="Meyer E."/>
            <person name="Cohen J."/>
            <person name="Wincker P."/>
        </authorList>
    </citation>
    <scope>NUCLEOTIDE SEQUENCE [LARGE SCALE GENOMIC DNA]</scope>
    <source>
        <strain evidence="1 3">Stock d4-2</strain>
    </source>
</reference>
<protein>
    <submittedName>
        <fullName evidence="1">Chromosome undetermined scaffold_45, whole genome shotgun sequence</fullName>
    </submittedName>
    <submittedName>
        <fullName evidence="2">Chromosome undetermined scaffold_602, whole genome shotgun sequence</fullName>
    </submittedName>
</protein>